<keyword evidence="2" id="KW-0812">Transmembrane</keyword>
<feature type="compositionally biased region" description="Basic and acidic residues" evidence="1">
    <location>
        <begin position="578"/>
        <end position="589"/>
    </location>
</feature>
<dbReference type="EMBL" id="JAWSTH010000002">
    <property type="protein sequence ID" value="MDW5592954.1"/>
    <property type="molecule type" value="Genomic_DNA"/>
</dbReference>
<dbReference type="RefSeq" id="WP_318595214.1">
    <property type="nucleotide sequence ID" value="NZ_JAWSTH010000002.1"/>
</dbReference>
<feature type="compositionally biased region" description="Polar residues" evidence="1">
    <location>
        <begin position="430"/>
        <end position="439"/>
    </location>
</feature>
<reference evidence="4" key="1">
    <citation type="submission" date="2023-07" db="EMBL/GenBank/DDBJ databases">
        <title>Conexibacter stalactiti sp. nov., isolated from stalactites in a lava cave and emended description of the genus Conexibacter.</title>
        <authorList>
            <person name="Lee S.D."/>
        </authorList>
    </citation>
    <scope>NUCLEOTIDE SEQUENCE [LARGE SCALE GENOMIC DNA]</scope>
    <source>
        <strain evidence="4">KCTC 39840</strain>
    </source>
</reference>
<dbReference type="Proteomes" id="UP001284601">
    <property type="component" value="Unassembled WGS sequence"/>
</dbReference>
<evidence type="ECO:0000256" key="1">
    <source>
        <dbReference type="SAM" id="MobiDB-lite"/>
    </source>
</evidence>
<sequence length="601" mass="61143">MTVLPTFHLSRPALSPRRLVLGGAALAVALLALQAIVAPARADAVLGLPSPGEIVKDGVESAFDFVIKQLFGGIPSKLTEAAVSWQLHLPSEAFTNSNVAELNRTTTAAAFALLGLVMTAGVLRYWLTGFLEGAGGVEGVSGFARGIAAALGVIAWPWVFDSAITLVNSLTFELIQARSVHDDVSRMLGAAVGISLTSGPVGMLASVVIVIAGTLLMLGLFALHIVLACGLLVIFVAGPLLIVLAPFPGTAWMSVLAFRAFTTLLAWPVIWAVCFASFAAVFNDFVTFRGDGGVLDKALIKPLTGVAMLYLCVKLPLLATKASMVGLAGAGTVGFAARYFAVRQAGAALGGTSAAGGSATPRHRGGATAAGSARPTDVAPRSGVDRGEAPATAAVAAHAGSTAAQAAAAGRSSSHDTSTAGPASPRGDQRSTSRATSESPAGMRVLGDRPRELEEAMHRARRRAGAPGQPAPATDGDVATSLRQLGPERAGQLGNVYDRAIASGRNREEAMAAVTSASAIGAARAEHAGRPAAARSFSTIGSAPTHAFSAGLEAYRAELPQERAGQQGPVALPGRPPAEPDRPATRADRPTAPSRPPGGVS</sequence>
<keyword evidence="2" id="KW-1133">Transmembrane helix</keyword>
<evidence type="ECO:0008006" key="5">
    <source>
        <dbReference type="Google" id="ProtNLM"/>
    </source>
</evidence>
<dbReference type="PROSITE" id="PS51318">
    <property type="entry name" value="TAT"/>
    <property type="match status" value="1"/>
</dbReference>
<feature type="region of interest" description="Disordered" evidence="1">
    <location>
        <begin position="553"/>
        <end position="601"/>
    </location>
</feature>
<keyword evidence="2" id="KW-0472">Membrane</keyword>
<proteinExistence type="predicted"/>
<gene>
    <name evidence="3" type="ORF">R7226_01305</name>
</gene>
<feature type="transmembrane region" description="Helical" evidence="2">
    <location>
        <begin position="147"/>
        <end position="167"/>
    </location>
</feature>
<comment type="caution">
    <text evidence="3">The sequence shown here is derived from an EMBL/GenBank/DDBJ whole genome shotgun (WGS) entry which is preliminary data.</text>
</comment>
<evidence type="ECO:0000313" key="4">
    <source>
        <dbReference type="Proteomes" id="UP001284601"/>
    </source>
</evidence>
<reference evidence="3 4" key="2">
    <citation type="submission" date="2023-10" db="EMBL/GenBank/DDBJ databases">
        <authorList>
            <person name="Han X.F."/>
        </authorList>
    </citation>
    <scope>NUCLEOTIDE SEQUENCE [LARGE SCALE GENOMIC DNA]</scope>
    <source>
        <strain evidence="3 4">KCTC 39840</strain>
    </source>
</reference>
<feature type="transmembrane region" description="Helical" evidence="2">
    <location>
        <begin position="108"/>
        <end position="127"/>
    </location>
</feature>
<feature type="region of interest" description="Disordered" evidence="1">
    <location>
        <begin position="352"/>
        <end position="478"/>
    </location>
</feature>
<keyword evidence="4" id="KW-1185">Reference proteome</keyword>
<feature type="compositionally biased region" description="Low complexity" evidence="1">
    <location>
        <begin position="389"/>
        <end position="409"/>
    </location>
</feature>
<feature type="transmembrane region" description="Helical" evidence="2">
    <location>
        <begin position="323"/>
        <end position="341"/>
    </location>
</feature>
<protein>
    <recommendedName>
        <fullName evidence="5">TrbL/VirB6 plasmid conjugal transfer protein</fullName>
    </recommendedName>
</protein>
<feature type="transmembrane region" description="Helical" evidence="2">
    <location>
        <begin position="265"/>
        <end position="286"/>
    </location>
</feature>
<dbReference type="InterPro" id="IPR006311">
    <property type="entry name" value="TAT_signal"/>
</dbReference>
<feature type="compositionally biased region" description="Polar residues" evidence="1">
    <location>
        <begin position="411"/>
        <end position="421"/>
    </location>
</feature>
<name>A0ABU4HLP2_9ACTN</name>
<feature type="compositionally biased region" description="Basic and acidic residues" evidence="1">
    <location>
        <begin position="446"/>
        <end position="458"/>
    </location>
</feature>
<evidence type="ECO:0000256" key="2">
    <source>
        <dbReference type="SAM" id="Phobius"/>
    </source>
</evidence>
<feature type="transmembrane region" description="Helical" evidence="2">
    <location>
        <begin position="218"/>
        <end position="245"/>
    </location>
</feature>
<organism evidence="3 4">
    <name type="scientific">Conexibacter stalactiti</name>
    <dbReference type="NCBI Taxonomy" id="1940611"/>
    <lineage>
        <taxon>Bacteria</taxon>
        <taxon>Bacillati</taxon>
        <taxon>Actinomycetota</taxon>
        <taxon>Thermoleophilia</taxon>
        <taxon>Solirubrobacterales</taxon>
        <taxon>Conexibacteraceae</taxon>
        <taxon>Conexibacter</taxon>
    </lineage>
</organism>
<accession>A0ABU4HLP2</accession>
<feature type="transmembrane region" description="Helical" evidence="2">
    <location>
        <begin position="187"/>
        <end position="211"/>
    </location>
</feature>
<evidence type="ECO:0000313" key="3">
    <source>
        <dbReference type="EMBL" id="MDW5592954.1"/>
    </source>
</evidence>